<dbReference type="NCBIfam" id="TIGR00706">
    <property type="entry name" value="SppA_dom"/>
    <property type="match status" value="1"/>
</dbReference>
<feature type="domain" description="Peptidase S49" evidence="5">
    <location>
        <begin position="6"/>
        <end position="65"/>
    </location>
</feature>
<accession>L7VYU6</accession>
<dbReference type="InterPro" id="IPR002142">
    <property type="entry name" value="Peptidase_S49"/>
</dbReference>
<evidence type="ECO:0000259" key="5">
    <source>
        <dbReference type="Pfam" id="PF01343"/>
    </source>
</evidence>
<dbReference type="PANTHER" id="PTHR33209">
    <property type="entry name" value="PROTEASE 4"/>
    <property type="match status" value="1"/>
</dbReference>
<dbReference type="CDD" id="cd07023">
    <property type="entry name" value="S49_Sppa_N_C"/>
    <property type="match status" value="1"/>
</dbReference>
<reference evidence="6" key="1">
    <citation type="submission" date="2012-09" db="EMBL/GenBank/DDBJ databases">
        <title>Metagenomic Characterization of a Microbial Community in Wastewater Detects High Levels of Antibiotic Resistance.</title>
        <authorList>
            <person name="Abrams M."/>
            <person name="Caldwell A."/>
            <person name="Vandaei E."/>
            <person name="Lee W."/>
            <person name="Perrott J."/>
            <person name="Khan S.Y."/>
            <person name="Ta J."/>
            <person name="Romero D."/>
            <person name="Nguyen V."/>
            <person name="Pourmand N."/>
            <person name="Ouverney C.C."/>
        </authorList>
    </citation>
    <scope>NUCLEOTIDE SEQUENCE</scope>
</reference>
<keyword evidence="4" id="KW-0720">Serine protease</keyword>
<organism evidence="6">
    <name type="scientific">uncultured bacterium A1Q1_fos_565</name>
    <dbReference type="NCBI Taxonomy" id="1256585"/>
    <lineage>
        <taxon>Bacteria</taxon>
        <taxon>environmental samples</taxon>
    </lineage>
</organism>
<dbReference type="PANTHER" id="PTHR33209:SF1">
    <property type="entry name" value="PEPTIDASE S49 DOMAIN-CONTAINING PROTEIN"/>
    <property type="match status" value="1"/>
</dbReference>
<dbReference type="InterPro" id="IPR004635">
    <property type="entry name" value="Pept_S49_SppA"/>
</dbReference>
<name>L7VYU6_9BACT</name>
<sequence>MTKIGDGIYGQFVKAVSEARKLSVAEVRATVDSGPLLGAEAQSKKLVDKLGYHDEFYAAAKQRAGQDAQLLYLHKYADRAEPLHQKGPKIALIYGVGGVARGKSSVDPLSGGYTLGSDTVAAGFRAAIADKDVKAILFRVDSPGGSYVASDVIWQEVGRARRAGKPVVVSMGNVAGSGGYFVAMAADKIVAQPGTITGSIGVLGGKMIPAELWEKIGLSFDAVQLGKNAGFFSMNRDYSPEEWARFQAWLDRVYDDFTSKVALGRKLDKQRVLELAKGRIWTGEDAKQLGLVDELGGLHTALGLCKQLASVGESQDVELVTFPREKDAVKRLVEKLTQKDPDSSDKDGAAVRMRIESVDAAQQVIKAAQQLGIYGNQEVLMMPMLSNGL</sequence>
<dbReference type="InterPro" id="IPR047272">
    <property type="entry name" value="S49_SppA_C"/>
</dbReference>
<dbReference type="InterPro" id="IPR029045">
    <property type="entry name" value="ClpP/crotonase-like_dom_sf"/>
</dbReference>
<keyword evidence="2 6" id="KW-0645">Protease</keyword>
<dbReference type="SUPFAM" id="SSF52096">
    <property type="entry name" value="ClpP/crotonase"/>
    <property type="match status" value="2"/>
</dbReference>
<dbReference type="AlphaFoldDB" id="L7VYU6"/>
<dbReference type="Pfam" id="PF01343">
    <property type="entry name" value="Peptidase_S49"/>
    <property type="match status" value="2"/>
</dbReference>
<dbReference type="EMBL" id="JX649908">
    <property type="protein sequence ID" value="AGC72656.1"/>
    <property type="molecule type" value="Genomic_DNA"/>
</dbReference>
<dbReference type="GO" id="GO:0006508">
    <property type="term" value="P:proteolysis"/>
    <property type="evidence" value="ECO:0007669"/>
    <property type="project" value="UniProtKB-KW"/>
</dbReference>
<evidence type="ECO:0000256" key="3">
    <source>
        <dbReference type="ARBA" id="ARBA00022801"/>
    </source>
</evidence>
<dbReference type="Gene3D" id="3.90.226.10">
    <property type="entry name" value="2-enoyl-CoA Hydratase, Chain A, domain 1"/>
    <property type="match status" value="3"/>
</dbReference>
<evidence type="ECO:0000256" key="1">
    <source>
        <dbReference type="ARBA" id="ARBA00008683"/>
    </source>
</evidence>
<evidence type="ECO:0000256" key="2">
    <source>
        <dbReference type="ARBA" id="ARBA00022670"/>
    </source>
</evidence>
<comment type="similarity">
    <text evidence="1">Belongs to the peptidase S49 family.</text>
</comment>
<evidence type="ECO:0000256" key="4">
    <source>
        <dbReference type="ARBA" id="ARBA00022825"/>
    </source>
</evidence>
<evidence type="ECO:0000313" key="6">
    <source>
        <dbReference type="EMBL" id="AGC72656.1"/>
    </source>
</evidence>
<feature type="domain" description="Peptidase S49" evidence="5">
    <location>
        <begin position="160"/>
        <end position="311"/>
    </location>
</feature>
<dbReference type="GO" id="GO:0008236">
    <property type="term" value="F:serine-type peptidase activity"/>
    <property type="evidence" value="ECO:0007669"/>
    <property type="project" value="UniProtKB-KW"/>
</dbReference>
<protein>
    <submittedName>
        <fullName evidence="6">Protease IV</fullName>
    </submittedName>
</protein>
<keyword evidence="3" id="KW-0378">Hydrolase</keyword>
<proteinExistence type="inferred from homology"/>